<sequence length="82" mass="9483">MGGCFEAFYQYSAPALRLCLFQEWGNNIFQDLLDLPCGYSIAQNRINWKSGVFEKALRKTKDQFDTNHLRAAARDFTECPKL</sequence>
<evidence type="ECO:0000313" key="1">
    <source>
        <dbReference type="EMBL" id="EYC07245.1"/>
    </source>
</evidence>
<organism evidence="1 2">
    <name type="scientific">Ancylostoma ceylanicum</name>
    <dbReference type="NCBI Taxonomy" id="53326"/>
    <lineage>
        <taxon>Eukaryota</taxon>
        <taxon>Metazoa</taxon>
        <taxon>Ecdysozoa</taxon>
        <taxon>Nematoda</taxon>
        <taxon>Chromadorea</taxon>
        <taxon>Rhabditida</taxon>
        <taxon>Rhabditina</taxon>
        <taxon>Rhabditomorpha</taxon>
        <taxon>Strongyloidea</taxon>
        <taxon>Ancylostomatidae</taxon>
        <taxon>Ancylostomatinae</taxon>
        <taxon>Ancylostoma</taxon>
    </lineage>
</organism>
<accession>A0A016TWQ9</accession>
<protein>
    <submittedName>
        <fullName evidence="1">Uncharacterized protein</fullName>
    </submittedName>
</protein>
<comment type="caution">
    <text evidence="1">The sequence shown here is derived from an EMBL/GenBank/DDBJ whole genome shotgun (WGS) entry which is preliminary data.</text>
</comment>
<reference evidence="2" key="1">
    <citation type="journal article" date="2015" name="Nat. Genet.">
        <title>The genome and transcriptome of the zoonotic hookworm Ancylostoma ceylanicum identify infection-specific gene families.</title>
        <authorList>
            <person name="Schwarz E.M."/>
            <person name="Hu Y."/>
            <person name="Antoshechkin I."/>
            <person name="Miller M.M."/>
            <person name="Sternberg P.W."/>
            <person name="Aroian R.V."/>
        </authorList>
    </citation>
    <scope>NUCLEOTIDE SEQUENCE</scope>
    <source>
        <strain evidence="2">HY135</strain>
    </source>
</reference>
<name>A0A016TWQ9_9BILA</name>
<dbReference type="EMBL" id="JARK01001407">
    <property type="protein sequence ID" value="EYC07245.1"/>
    <property type="molecule type" value="Genomic_DNA"/>
</dbReference>
<dbReference type="AlphaFoldDB" id="A0A016TWQ9"/>
<keyword evidence="2" id="KW-1185">Reference proteome</keyword>
<proteinExistence type="predicted"/>
<dbReference type="OrthoDB" id="5212574at2759"/>
<gene>
    <name evidence="1" type="primary">Acey_s0071.g545</name>
    <name evidence="1" type="ORF">Y032_0071g545</name>
</gene>
<evidence type="ECO:0000313" key="2">
    <source>
        <dbReference type="Proteomes" id="UP000024635"/>
    </source>
</evidence>
<dbReference type="Proteomes" id="UP000024635">
    <property type="component" value="Unassembled WGS sequence"/>
</dbReference>